<keyword evidence="3" id="KW-1185">Reference proteome</keyword>
<protein>
    <submittedName>
        <fullName evidence="2">Uncharacterized protein</fullName>
    </submittedName>
</protein>
<feature type="compositionally biased region" description="Polar residues" evidence="1">
    <location>
        <begin position="57"/>
        <end position="68"/>
    </location>
</feature>
<comment type="caution">
    <text evidence="2">The sequence shown here is derived from an EMBL/GenBank/DDBJ whole genome shotgun (WGS) entry which is preliminary data.</text>
</comment>
<dbReference type="AlphaFoldDB" id="A0A9D4ZGZ8"/>
<sequence>MTPRKLSTQSQHWFSFMEEEYDEELEKLLGEISRATSISPHLEQQRTAVKDNHHPSSEQVSQVDTPSDEMQTVRHHPLLYAAYLEPLHTSLRMGTPAYDDLPPSSYSLCPFYGGLPASGYNAMAFDKHVNSQSKHSFDLGSTYIGSLSQTSSDHGKVTDSASSSDECVDATSMLDATPLLSTSCLPPSLRSLNPFAQNGDDCSEKELQNNLDKVVLDDGRLEQSQEMRFVHCVQSPLEFHSAKQLLSEQSFAMPEPCVSNLTDYTLATTGASDSSTASTQIHHGASEYGLSRPKKGQGQLFQDNRVTRIK</sequence>
<dbReference type="Proteomes" id="UP000886520">
    <property type="component" value="Chromosome 11"/>
</dbReference>
<feature type="region of interest" description="Disordered" evidence="1">
    <location>
        <begin position="286"/>
        <end position="310"/>
    </location>
</feature>
<gene>
    <name evidence="2" type="ORF">GOP47_0011685</name>
</gene>
<feature type="region of interest" description="Disordered" evidence="1">
    <location>
        <begin position="36"/>
        <end position="68"/>
    </location>
</feature>
<dbReference type="EMBL" id="JABFUD020000011">
    <property type="protein sequence ID" value="KAI5073672.1"/>
    <property type="molecule type" value="Genomic_DNA"/>
</dbReference>
<evidence type="ECO:0000256" key="1">
    <source>
        <dbReference type="SAM" id="MobiDB-lite"/>
    </source>
</evidence>
<reference evidence="2" key="1">
    <citation type="submission" date="2021-01" db="EMBL/GenBank/DDBJ databases">
        <title>Adiantum capillus-veneris genome.</title>
        <authorList>
            <person name="Fang Y."/>
            <person name="Liao Q."/>
        </authorList>
    </citation>
    <scope>NUCLEOTIDE SEQUENCE</scope>
    <source>
        <strain evidence="2">H3</strain>
        <tissue evidence="2">Leaf</tissue>
    </source>
</reference>
<accession>A0A9D4ZGZ8</accession>
<proteinExistence type="predicted"/>
<name>A0A9D4ZGZ8_ADICA</name>
<evidence type="ECO:0000313" key="3">
    <source>
        <dbReference type="Proteomes" id="UP000886520"/>
    </source>
</evidence>
<organism evidence="2 3">
    <name type="scientific">Adiantum capillus-veneris</name>
    <name type="common">Maidenhair fern</name>
    <dbReference type="NCBI Taxonomy" id="13818"/>
    <lineage>
        <taxon>Eukaryota</taxon>
        <taxon>Viridiplantae</taxon>
        <taxon>Streptophyta</taxon>
        <taxon>Embryophyta</taxon>
        <taxon>Tracheophyta</taxon>
        <taxon>Polypodiopsida</taxon>
        <taxon>Polypodiidae</taxon>
        <taxon>Polypodiales</taxon>
        <taxon>Pteridineae</taxon>
        <taxon>Pteridaceae</taxon>
        <taxon>Vittarioideae</taxon>
        <taxon>Adiantum</taxon>
    </lineage>
</organism>
<evidence type="ECO:0000313" key="2">
    <source>
        <dbReference type="EMBL" id="KAI5073672.1"/>
    </source>
</evidence>